<proteinExistence type="predicted"/>
<evidence type="ECO:0000256" key="1">
    <source>
        <dbReference type="SAM" id="MobiDB-lite"/>
    </source>
</evidence>
<dbReference type="SMART" id="SM00353">
    <property type="entry name" value="HLH"/>
    <property type="match status" value="2"/>
</dbReference>
<dbReference type="Gene3D" id="4.10.280.10">
    <property type="entry name" value="Helix-loop-helix DNA-binding domain"/>
    <property type="match status" value="1"/>
</dbReference>
<comment type="caution">
    <text evidence="3">The sequence shown here is derived from an EMBL/GenBank/DDBJ whole genome shotgun (WGS) entry which is preliminary data.</text>
</comment>
<dbReference type="OrthoDB" id="5858749at2759"/>
<evidence type="ECO:0000313" key="4">
    <source>
        <dbReference type="Proteomes" id="UP000494206"/>
    </source>
</evidence>
<dbReference type="InterPro" id="IPR011598">
    <property type="entry name" value="bHLH_dom"/>
</dbReference>
<protein>
    <recommendedName>
        <fullName evidence="2">BHLH domain-containing protein</fullName>
    </recommendedName>
</protein>
<dbReference type="EMBL" id="CADEPM010000012">
    <property type="protein sequence ID" value="CAB3411177.1"/>
    <property type="molecule type" value="Genomic_DNA"/>
</dbReference>
<feature type="domain" description="BHLH" evidence="2">
    <location>
        <begin position="165"/>
        <end position="223"/>
    </location>
</feature>
<dbReference type="SUPFAM" id="SSF47459">
    <property type="entry name" value="HLH, helix-loop-helix DNA-binding domain"/>
    <property type="match status" value="2"/>
</dbReference>
<feature type="compositionally biased region" description="Low complexity" evidence="1">
    <location>
        <begin position="323"/>
        <end position="341"/>
    </location>
</feature>
<sequence>MVLFYNKEDTPFSSRMNHKSIREKERRDEINNKINELRNYVCDDEIDKKANGLKQADVLWRTVELVYRLEGETPGTSYQPERKGFIDAFGFVENEVLHFIRNLGVDPSICQDFIDRVKACFEQEKQQLLLSKGSPGLKKKGSPVGRVKSSPDSDRSTPSPFKKLDRKIIKKNREQDRRDRQGEAIEALKHFLIVISANRSKIHVEKMQRLTVLENILEYIKSKKGNFTTDCTQEKTLYQVAYNGGFEIATKLALEFFKNDKHLCVRTAALERHIKFQRALQLHNTQPTPVPSAVSVGFPPMPFGFLPVIPNFCVSSPTYSVESGAPSPSDTSSSSIESTPTIWRPWV</sequence>
<feature type="domain" description="BHLH" evidence="2">
    <location>
        <begin position="14"/>
        <end position="69"/>
    </location>
</feature>
<dbReference type="PROSITE" id="PS50888">
    <property type="entry name" value="BHLH"/>
    <property type="match status" value="2"/>
</dbReference>
<feature type="region of interest" description="Disordered" evidence="1">
    <location>
        <begin position="132"/>
        <end position="162"/>
    </location>
</feature>
<name>A0A8S1FB85_9PELO</name>
<accession>A0A8S1FB85</accession>
<feature type="region of interest" description="Disordered" evidence="1">
    <location>
        <begin position="323"/>
        <end position="347"/>
    </location>
</feature>
<gene>
    <name evidence="3" type="ORF">CBOVIS_LOCUS12598</name>
</gene>
<evidence type="ECO:0000313" key="3">
    <source>
        <dbReference type="EMBL" id="CAB3411177.1"/>
    </source>
</evidence>
<dbReference type="Proteomes" id="UP000494206">
    <property type="component" value="Unassembled WGS sequence"/>
</dbReference>
<reference evidence="3 4" key="1">
    <citation type="submission" date="2020-04" db="EMBL/GenBank/DDBJ databases">
        <authorList>
            <person name="Laetsch R D."/>
            <person name="Stevens L."/>
            <person name="Kumar S."/>
            <person name="Blaxter L. M."/>
        </authorList>
    </citation>
    <scope>NUCLEOTIDE SEQUENCE [LARGE SCALE GENOMIC DNA]</scope>
</reference>
<evidence type="ECO:0000259" key="2">
    <source>
        <dbReference type="PROSITE" id="PS50888"/>
    </source>
</evidence>
<dbReference type="Pfam" id="PF00010">
    <property type="entry name" value="HLH"/>
    <property type="match status" value="1"/>
</dbReference>
<dbReference type="InterPro" id="IPR036638">
    <property type="entry name" value="HLH_DNA-bd_sf"/>
</dbReference>
<keyword evidence="4" id="KW-1185">Reference proteome</keyword>
<dbReference type="GO" id="GO:0046983">
    <property type="term" value="F:protein dimerization activity"/>
    <property type="evidence" value="ECO:0007669"/>
    <property type="project" value="InterPro"/>
</dbReference>
<dbReference type="AlphaFoldDB" id="A0A8S1FB85"/>
<organism evidence="3 4">
    <name type="scientific">Caenorhabditis bovis</name>
    <dbReference type="NCBI Taxonomy" id="2654633"/>
    <lineage>
        <taxon>Eukaryota</taxon>
        <taxon>Metazoa</taxon>
        <taxon>Ecdysozoa</taxon>
        <taxon>Nematoda</taxon>
        <taxon>Chromadorea</taxon>
        <taxon>Rhabditida</taxon>
        <taxon>Rhabditina</taxon>
        <taxon>Rhabditomorpha</taxon>
        <taxon>Rhabditoidea</taxon>
        <taxon>Rhabditidae</taxon>
        <taxon>Peloderinae</taxon>
        <taxon>Caenorhabditis</taxon>
    </lineage>
</organism>